<keyword evidence="2" id="KW-1185">Reference proteome</keyword>
<dbReference type="Proteomes" id="UP001610446">
    <property type="component" value="Unassembled WGS sequence"/>
</dbReference>
<gene>
    <name evidence="1" type="ORF">BJY01DRAFT_207466</name>
</gene>
<accession>A0ABR4KKW4</accession>
<evidence type="ECO:0000313" key="1">
    <source>
        <dbReference type="EMBL" id="KAL2852906.1"/>
    </source>
</evidence>
<protein>
    <submittedName>
        <fullName evidence="1">Uncharacterized protein</fullName>
    </submittedName>
</protein>
<organism evidence="1 2">
    <name type="scientific">Aspergillus pseudoustus</name>
    <dbReference type="NCBI Taxonomy" id="1810923"/>
    <lineage>
        <taxon>Eukaryota</taxon>
        <taxon>Fungi</taxon>
        <taxon>Dikarya</taxon>
        <taxon>Ascomycota</taxon>
        <taxon>Pezizomycotina</taxon>
        <taxon>Eurotiomycetes</taxon>
        <taxon>Eurotiomycetidae</taxon>
        <taxon>Eurotiales</taxon>
        <taxon>Aspergillaceae</taxon>
        <taxon>Aspergillus</taxon>
        <taxon>Aspergillus subgen. Nidulantes</taxon>
    </lineage>
</organism>
<comment type="caution">
    <text evidence="1">The sequence shown here is derived from an EMBL/GenBank/DDBJ whole genome shotgun (WGS) entry which is preliminary data.</text>
</comment>
<evidence type="ECO:0000313" key="2">
    <source>
        <dbReference type="Proteomes" id="UP001610446"/>
    </source>
</evidence>
<dbReference type="EMBL" id="JBFXLU010000022">
    <property type="protein sequence ID" value="KAL2852906.1"/>
    <property type="molecule type" value="Genomic_DNA"/>
</dbReference>
<reference evidence="1 2" key="1">
    <citation type="submission" date="2024-07" db="EMBL/GenBank/DDBJ databases">
        <title>Section-level genome sequencing and comparative genomics of Aspergillus sections Usti and Cavernicolus.</title>
        <authorList>
            <consortium name="Lawrence Berkeley National Laboratory"/>
            <person name="Nybo J.L."/>
            <person name="Vesth T.C."/>
            <person name="Theobald S."/>
            <person name="Frisvad J.C."/>
            <person name="Larsen T.O."/>
            <person name="Kjaerboelling I."/>
            <person name="Rothschild-Mancinelli K."/>
            <person name="Lyhne E.K."/>
            <person name="Kogle M.E."/>
            <person name="Barry K."/>
            <person name="Clum A."/>
            <person name="Na H."/>
            <person name="Ledsgaard L."/>
            <person name="Lin J."/>
            <person name="Lipzen A."/>
            <person name="Kuo A."/>
            <person name="Riley R."/>
            <person name="Mondo S."/>
            <person name="Labutti K."/>
            <person name="Haridas S."/>
            <person name="Pangalinan J."/>
            <person name="Salamov A.A."/>
            <person name="Simmons B.A."/>
            <person name="Magnuson J.K."/>
            <person name="Chen J."/>
            <person name="Drula E."/>
            <person name="Henrissat B."/>
            <person name="Wiebenga A."/>
            <person name="Lubbers R.J."/>
            <person name="Gomes A.C."/>
            <person name="Makela M.R."/>
            <person name="Stajich J."/>
            <person name="Grigoriev I.V."/>
            <person name="Mortensen U.H."/>
            <person name="De Vries R.P."/>
            <person name="Baker S.E."/>
            <person name="Andersen M.R."/>
        </authorList>
    </citation>
    <scope>NUCLEOTIDE SEQUENCE [LARGE SCALE GENOMIC DNA]</scope>
    <source>
        <strain evidence="1 2">CBS 123904</strain>
    </source>
</reference>
<name>A0ABR4KKW4_9EURO</name>
<sequence>MFRTPLTVIYSVPNSPKSLARSSYCTWLMEPRGMICSSAVRAAKFLDAVSGLSSSDAVTTSVLVVLVVGVCKRYAASWTIYVKSVSRSGVRASIGPCSMVESRSST</sequence>
<proteinExistence type="predicted"/>